<evidence type="ECO:0000256" key="5">
    <source>
        <dbReference type="ARBA" id="ARBA00022722"/>
    </source>
</evidence>
<dbReference type="CDD" id="cd00593">
    <property type="entry name" value="RIBOc"/>
    <property type="match status" value="1"/>
</dbReference>
<dbReference type="HAMAP" id="MF_00104">
    <property type="entry name" value="RNase_III"/>
    <property type="match status" value="1"/>
</dbReference>
<keyword evidence="3 9" id="KW-0698">rRNA processing</keyword>
<keyword evidence="6 9" id="KW-0255">Endonuclease</keyword>
<keyword evidence="13" id="KW-1185">Reference proteome</keyword>
<dbReference type="FunFam" id="1.10.1520.10:FF:000001">
    <property type="entry name" value="Ribonuclease 3"/>
    <property type="match status" value="1"/>
</dbReference>
<feature type="active site" evidence="9">
    <location>
        <position position="118"/>
    </location>
</feature>
<dbReference type="PROSITE" id="PS00517">
    <property type="entry name" value="RNASE_3_1"/>
    <property type="match status" value="1"/>
</dbReference>
<comment type="function">
    <text evidence="9">Digests double-stranded RNA. Involved in the processing of primary rRNA transcript to yield the immediate precursors to the large and small rRNAs (23S and 16S). Processes some mRNAs, and tRNAs when they are encoded in the rRNA operon. Processes pre-crRNA and tracrRNA of type II CRISPR loci if present in the organism.</text>
</comment>
<gene>
    <name evidence="9" type="primary">rnc</name>
    <name evidence="12" type="ORF">TSACC_21984</name>
</gene>
<dbReference type="EC" id="3.1.26.3" evidence="9"/>
<comment type="cofactor">
    <cofactor evidence="9">
        <name>Mg(2+)</name>
        <dbReference type="ChEBI" id="CHEBI:18420"/>
    </cofactor>
</comment>
<dbReference type="AlphaFoldDB" id="A0A146G9R2"/>
<dbReference type="STRING" id="690879.TSACC_21984"/>
<comment type="similarity">
    <text evidence="2">Belongs to the ribonuclease III family.</text>
</comment>
<dbReference type="Gene3D" id="1.10.1520.10">
    <property type="entry name" value="Ribonuclease III domain"/>
    <property type="match status" value="1"/>
</dbReference>
<dbReference type="InterPro" id="IPR036389">
    <property type="entry name" value="RNase_III_sf"/>
</dbReference>
<keyword evidence="9" id="KW-0460">Magnesium</keyword>
<dbReference type="SMART" id="SM00535">
    <property type="entry name" value="RIBOc"/>
    <property type="match status" value="1"/>
</dbReference>
<reference evidence="13" key="1">
    <citation type="journal article" date="2017" name="Genome Announc.">
        <title>Draft Genome Sequence of Terrimicrobium sacchariphilum NM-5T, a Facultative Anaerobic Soil Bacterium of the Class Spartobacteria.</title>
        <authorList>
            <person name="Qiu Y.L."/>
            <person name="Tourlousse D.M."/>
            <person name="Matsuura N."/>
            <person name="Ohashi A."/>
            <person name="Sekiguchi Y."/>
        </authorList>
    </citation>
    <scope>NUCLEOTIDE SEQUENCE [LARGE SCALE GENOMIC DNA]</scope>
    <source>
        <strain evidence="13">NM-5</strain>
    </source>
</reference>
<keyword evidence="9" id="KW-0819">tRNA processing</keyword>
<dbReference type="PANTHER" id="PTHR11207:SF0">
    <property type="entry name" value="RIBONUCLEASE 3"/>
    <property type="match status" value="1"/>
</dbReference>
<dbReference type="FunCoup" id="A0A146G9R2">
    <property type="interactions" value="441"/>
</dbReference>
<keyword evidence="8 9" id="KW-0694">RNA-binding</keyword>
<dbReference type="Pfam" id="PF14622">
    <property type="entry name" value="Ribonucleas_3_3"/>
    <property type="match status" value="1"/>
</dbReference>
<dbReference type="NCBIfam" id="TIGR02191">
    <property type="entry name" value="RNaseIII"/>
    <property type="match status" value="1"/>
</dbReference>
<evidence type="ECO:0000313" key="13">
    <source>
        <dbReference type="Proteomes" id="UP000076023"/>
    </source>
</evidence>
<proteinExistence type="inferred from homology"/>
<feature type="domain" description="DRBM" evidence="10">
    <location>
        <begin position="156"/>
        <end position="225"/>
    </location>
</feature>
<dbReference type="GO" id="GO:0006397">
    <property type="term" value="P:mRNA processing"/>
    <property type="evidence" value="ECO:0007669"/>
    <property type="project" value="UniProtKB-UniRule"/>
</dbReference>
<evidence type="ECO:0000313" key="12">
    <source>
        <dbReference type="EMBL" id="GAT33567.1"/>
    </source>
</evidence>
<accession>A0A146G9R2</accession>
<dbReference type="GO" id="GO:0006364">
    <property type="term" value="P:rRNA processing"/>
    <property type="evidence" value="ECO:0007669"/>
    <property type="project" value="UniProtKB-UniRule"/>
</dbReference>
<dbReference type="PROSITE" id="PS50142">
    <property type="entry name" value="RNASE_3_2"/>
    <property type="match status" value="1"/>
</dbReference>
<evidence type="ECO:0000256" key="1">
    <source>
        <dbReference type="ARBA" id="ARBA00000109"/>
    </source>
</evidence>
<evidence type="ECO:0000259" key="11">
    <source>
        <dbReference type="PROSITE" id="PS50142"/>
    </source>
</evidence>
<evidence type="ECO:0000256" key="6">
    <source>
        <dbReference type="ARBA" id="ARBA00022759"/>
    </source>
</evidence>
<feature type="binding site" evidence="9">
    <location>
        <position position="115"/>
    </location>
    <ligand>
        <name>Mg(2+)</name>
        <dbReference type="ChEBI" id="CHEBI:18420"/>
    </ligand>
</feature>
<protein>
    <recommendedName>
        <fullName evidence="9">Ribonuclease 3</fullName>
        <ecNumber evidence="9">3.1.26.3</ecNumber>
    </recommendedName>
    <alternativeName>
        <fullName evidence="9">Ribonuclease III</fullName>
        <shortName evidence="9">RNase III</shortName>
    </alternativeName>
</protein>
<keyword evidence="5 9" id="KW-0540">Nuclease</keyword>
<dbReference type="InterPro" id="IPR000999">
    <property type="entry name" value="RNase_III_dom"/>
</dbReference>
<dbReference type="OrthoDB" id="9805026at2"/>
<dbReference type="InParanoid" id="A0A146G9R2"/>
<keyword evidence="4 9" id="KW-0507">mRNA processing</keyword>
<evidence type="ECO:0000256" key="9">
    <source>
        <dbReference type="HAMAP-Rule" id="MF_00104"/>
    </source>
</evidence>
<dbReference type="SUPFAM" id="SSF54768">
    <property type="entry name" value="dsRNA-binding domain-like"/>
    <property type="match status" value="1"/>
</dbReference>
<feature type="binding site" evidence="9">
    <location>
        <position position="118"/>
    </location>
    <ligand>
        <name>Mg(2+)</name>
        <dbReference type="ChEBI" id="CHEBI:18420"/>
    </ligand>
</feature>
<feature type="domain" description="RNase III" evidence="11">
    <location>
        <begin position="1"/>
        <end position="129"/>
    </location>
</feature>
<dbReference type="GO" id="GO:0046872">
    <property type="term" value="F:metal ion binding"/>
    <property type="evidence" value="ECO:0007669"/>
    <property type="project" value="UniProtKB-KW"/>
</dbReference>
<evidence type="ECO:0000256" key="8">
    <source>
        <dbReference type="ARBA" id="ARBA00022884"/>
    </source>
</evidence>
<feature type="active site" evidence="9">
    <location>
        <position position="46"/>
    </location>
</feature>
<evidence type="ECO:0000256" key="2">
    <source>
        <dbReference type="ARBA" id="ARBA00010183"/>
    </source>
</evidence>
<keyword evidence="9" id="KW-0963">Cytoplasm</keyword>
<evidence type="ECO:0000256" key="4">
    <source>
        <dbReference type="ARBA" id="ARBA00022664"/>
    </source>
</evidence>
<dbReference type="GO" id="GO:0004525">
    <property type="term" value="F:ribonuclease III activity"/>
    <property type="evidence" value="ECO:0007669"/>
    <property type="project" value="UniProtKB-UniRule"/>
</dbReference>
<dbReference type="GO" id="GO:0005737">
    <property type="term" value="C:cytoplasm"/>
    <property type="evidence" value="ECO:0007669"/>
    <property type="project" value="UniProtKB-SubCell"/>
</dbReference>
<dbReference type="GO" id="GO:0010468">
    <property type="term" value="P:regulation of gene expression"/>
    <property type="evidence" value="ECO:0007669"/>
    <property type="project" value="TreeGrafter"/>
</dbReference>
<keyword evidence="9" id="KW-0479">Metal-binding</keyword>
<comment type="catalytic activity">
    <reaction evidence="1 9">
        <text>Endonucleolytic cleavage to 5'-phosphomonoester.</text>
        <dbReference type="EC" id="3.1.26.3"/>
    </reaction>
</comment>
<organism evidence="12 13">
    <name type="scientific">Terrimicrobium sacchariphilum</name>
    <dbReference type="NCBI Taxonomy" id="690879"/>
    <lineage>
        <taxon>Bacteria</taxon>
        <taxon>Pseudomonadati</taxon>
        <taxon>Verrucomicrobiota</taxon>
        <taxon>Terrimicrobiia</taxon>
        <taxon>Terrimicrobiales</taxon>
        <taxon>Terrimicrobiaceae</taxon>
        <taxon>Terrimicrobium</taxon>
    </lineage>
</organism>
<dbReference type="GO" id="GO:0008033">
    <property type="term" value="P:tRNA processing"/>
    <property type="evidence" value="ECO:0007669"/>
    <property type="project" value="UniProtKB-KW"/>
</dbReference>
<dbReference type="Pfam" id="PF00035">
    <property type="entry name" value="dsrm"/>
    <property type="match status" value="1"/>
</dbReference>
<evidence type="ECO:0000256" key="3">
    <source>
        <dbReference type="ARBA" id="ARBA00022552"/>
    </source>
</evidence>
<comment type="subunit">
    <text evidence="9">Homodimer.</text>
</comment>
<dbReference type="InterPro" id="IPR014720">
    <property type="entry name" value="dsRBD_dom"/>
</dbReference>
<dbReference type="GO" id="GO:0019843">
    <property type="term" value="F:rRNA binding"/>
    <property type="evidence" value="ECO:0007669"/>
    <property type="project" value="UniProtKB-KW"/>
</dbReference>
<dbReference type="PANTHER" id="PTHR11207">
    <property type="entry name" value="RIBONUCLEASE III"/>
    <property type="match status" value="1"/>
</dbReference>
<sequence length="238" mass="26621">MNPLEERMGYKFRNGLLLAEALTHPSISLERKNYPFDNQRLEFLGDAVIQLVVTEHLYRLYPDFSEGQMTKLRTRIVSRPALKAHAVLMDLGRYLMMGRGEEASGGRERASTLADAFESVVGAIYLDGGFDAARNFVLRETLDDFERIAKNPEEVNPKGTLQEILQAIEPCAPAYEVVEQTGPDHSKHFVSKVIWSEIELGRGEGLSKKQAQVAAASDALDRQLWLRKDKRSGTAASV</sequence>
<dbReference type="GO" id="GO:0003725">
    <property type="term" value="F:double-stranded RNA binding"/>
    <property type="evidence" value="ECO:0007669"/>
    <property type="project" value="TreeGrafter"/>
</dbReference>
<evidence type="ECO:0000259" key="10">
    <source>
        <dbReference type="PROSITE" id="PS50137"/>
    </source>
</evidence>
<dbReference type="EMBL" id="BDCO01000002">
    <property type="protein sequence ID" value="GAT33567.1"/>
    <property type="molecule type" value="Genomic_DNA"/>
</dbReference>
<keyword evidence="7 9" id="KW-0378">Hydrolase</keyword>
<name>A0A146G9R2_TERSA</name>
<dbReference type="PROSITE" id="PS50137">
    <property type="entry name" value="DS_RBD"/>
    <property type="match status" value="1"/>
</dbReference>
<dbReference type="Gene3D" id="3.30.160.20">
    <property type="match status" value="1"/>
</dbReference>
<dbReference type="SUPFAM" id="SSF69065">
    <property type="entry name" value="RNase III domain-like"/>
    <property type="match status" value="1"/>
</dbReference>
<dbReference type="SMART" id="SM00358">
    <property type="entry name" value="DSRM"/>
    <property type="match status" value="1"/>
</dbReference>
<dbReference type="Proteomes" id="UP000076023">
    <property type="component" value="Unassembled WGS sequence"/>
</dbReference>
<comment type="caution">
    <text evidence="12">The sequence shown here is derived from an EMBL/GenBank/DDBJ whole genome shotgun (WGS) entry which is preliminary data.</text>
</comment>
<feature type="binding site" evidence="9">
    <location>
        <position position="42"/>
    </location>
    <ligand>
        <name>Mg(2+)</name>
        <dbReference type="ChEBI" id="CHEBI:18420"/>
    </ligand>
</feature>
<keyword evidence="9" id="KW-0699">rRNA-binding</keyword>
<dbReference type="RefSeq" id="WP_075079288.1">
    <property type="nucleotide sequence ID" value="NZ_BDCO01000002.1"/>
</dbReference>
<dbReference type="InterPro" id="IPR011907">
    <property type="entry name" value="RNase_III"/>
</dbReference>
<comment type="subcellular location">
    <subcellularLocation>
        <location evidence="9">Cytoplasm</location>
    </subcellularLocation>
</comment>
<evidence type="ECO:0000256" key="7">
    <source>
        <dbReference type="ARBA" id="ARBA00022801"/>
    </source>
</evidence>
<dbReference type="CDD" id="cd10845">
    <property type="entry name" value="DSRM_RNAse_III_family"/>
    <property type="match status" value="1"/>
</dbReference>